<organism evidence="1 2">
    <name type="scientific">Microbacterium esteraromaticum</name>
    <dbReference type="NCBI Taxonomy" id="57043"/>
    <lineage>
        <taxon>Bacteria</taxon>
        <taxon>Bacillati</taxon>
        <taxon>Actinomycetota</taxon>
        <taxon>Actinomycetes</taxon>
        <taxon>Micrococcales</taxon>
        <taxon>Microbacteriaceae</taxon>
        <taxon>Microbacterium</taxon>
    </lineage>
</organism>
<proteinExistence type="predicted"/>
<name>A0A1R4IYP4_9MICO</name>
<accession>A0A1R4IYP4</accession>
<dbReference type="EMBL" id="FUKO01000014">
    <property type="protein sequence ID" value="SJN24977.1"/>
    <property type="molecule type" value="Genomic_DNA"/>
</dbReference>
<dbReference type="AlphaFoldDB" id="A0A1R4IYP4"/>
<gene>
    <name evidence="1" type="ORF">FM104_04670</name>
</gene>
<keyword evidence="2" id="KW-1185">Reference proteome</keyword>
<reference evidence="1 2" key="1">
    <citation type="submission" date="2017-02" db="EMBL/GenBank/DDBJ databases">
        <authorList>
            <person name="Peterson S.W."/>
        </authorList>
    </citation>
    <scope>NUCLEOTIDE SEQUENCE [LARGE SCALE GENOMIC DNA]</scope>
    <source>
        <strain evidence="1 2">B Mb 05.01</strain>
    </source>
</reference>
<protein>
    <submittedName>
        <fullName evidence="1">Elements of external origin phage-related functions and prophages</fullName>
    </submittedName>
</protein>
<evidence type="ECO:0000313" key="2">
    <source>
        <dbReference type="Proteomes" id="UP000196320"/>
    </source>
</evidence>
<dbReference type="Proteomes" id="UP000196320">
    <property type="component" value="Unassembled WGS sequence"/>
</dbReference>
<evidence type="ECO:0000313" key="1">
    <source>
        <dbReference type="EMBL" id="SJN24977.1"/>
    </source>
</evidence>
<sequence length="114" mass="13014">MRPQRFLYRHLTGIDLAPDTMLLHRCDVPLCVHVDVDPAVTHLRVGGAPENQRDTARAGRQRNRFTIERFASLPRADRVARSRRLRDAVRDHGWDLEVIARALSAAGEDHPTLF</sequence>